<dbReference type="PRINTS" id="PR01438">
    <property type="entry name" value="UNVRSLSTRESS"/>
</dbReference>
<feature type="domain" description="UspA" evidence="2">
    <location>
        <begin position="157"/>
        <end position="289"/>
    </location>
</feature>
<dbReference type="InterPro" id="IPR006016">
    <property type="entry name" value="UspA"/>
</dbReference>
<dbReference type="Gene3D" id="3.40.50.620">
    <property type="entry name" value="HUPs"/>
    <property type="match status" value="2"/>
</dbReference>
<dbReference type="PANTHER" id="PTHR46268">
    <property type="entry name" value="STRESS RESPONSE PROTEIN NHAX"/>
    <property type="match status" value="1"/>
</dbReference>
<evidence type="ECO:0000313" key="4">
    <source>
        <dbReference type="Proteomes" id="UP000244201"/>
    </source>
</evidence>
<gene>
    <name evidence="3" type="ORF">SLUN_35335</name>
</gene>
<evidence type="ECO:0000313" key="3">
    <source>
        <dbReference type="EMBL" id="AVZ77824.1"/>
    </source>
</evidence>
<evidence type="ECO:0000259" key="2">
    <source>
        <dbReference type="Pfam" id="PF00582"/>
    </source>
</evidence>
<name>A0A2R4TFE0_9ACTN</name>
<dbReference type="OrthoDB" id="4867015at2"/>
<reference evidence="3 4" key="1">
    <citation type="submission" date="2018-01" db="EMBL/GenBank/DDBJ databases">
        <title>Complete genome sequence of Streptomyces lunaelactis MM109T, a Ferroverdin A producer isolated from cave moonmilk deposits.</title>
        <authorList>
            <person name="Naome A."/>
            <person name="Martinet L."/>
            <person name="Maciejewska M."/>
            <person name="Anderssen S."/>
            <person name="Adam D."/>
            <person name="Tenconi E."/>
            <person name="Deflandre B."/>
            <person name="Arguelles-Arias A."/>
            <person name="Calusinska M."/>
            <person name="Copieters W."/>
            <person name="Karim L."/>
            <person name="Hanikenne M."/>
            <person name="Baurain D."/>
            <person name="van Wezel G."/>
            <person name="Smargiasso N."/>
            <person name="de Pauw E."/>
            <person name="Delfosse P."/>
            <person name="Rigali S."/>
        </authorList>
    </citation>
    <scope>NUCLEOTIDE SEQUENCE [LARGE SCALE GENOMIC DNA]</scope>
    <source>
        <strain evidence="3 4">MM109</strain>
    </source>
</reference>
<keyword evidence="4" id="KW-1185">Reference proteome</keyword>
<dbReference type="Pfam" id="PF00582">
    <property type="entry name" value="Usp"/>
    <property type="match status" value="2"/>
</dbReference>
<proteinExistence type="inferred from homology"/>
<sequence>MTVGLDGSPESLAAAAWAAREALLREVPLHLVHAEEWPTTAAVPMAGPEVQQRWADKVLADAADELRERHPGLEMTTRRLSGRPAAALPIEAADAEMLVLGSRGLGSIMGFLIGSVGMATVSATEQPVVLVRAPKHQGKEPRTGSGDAEQPDTASAYRDVVVGLDISQSCDKLLAFAFDEAARRGCTLRAVHGWTLPLVYSYAPMLEVGRQVEQALSDMLLPWRQKFPSVQVVERALIGSPAQQLVYSAADADLVVVGRRLRRAPLGAHIGPVAHAVMHHSAAPVAVVPHD</sequence>
<dbReference type="InterPro" id="IPR014729">
    <property type="entry name" value="Rossmann-like_a/b/a_fold"/>
</dbReference>
<dbReference type="Proteomes" id="UP000244201">
    <property type="component" value="Chromosome"/>
</dbReference>
<dbReference type="InterPro" id="IPR006015">
    <property type="entry name" value="Universal_stress_UspA"/>
</dbReference>
<accession>A0A2R4TFE0</accession>
<organism evidence="3 4">
    <name type="scientific">Streptomyces lunaelactis</name>
    <dbReference type="NCBI Taxonomy" id="1535768"/>
    <lineage>
        <taxon>Bacteria</taxon>
        <taxon>Bacillati</taxon>
        <taxon>Actinomycetota</taxon>
        <taxon>Actinomycetes</taxon>
        <taxon>Kitasatosporales</taxon>
        <taxon>Streptomycetaceae</taxon>
        <taxon>Streptomyces</taxon>
    </lineage>
</organism>
<evidence type="ECO:0000256" key="1">
    <source>
        <dbReference type="ARBA" id="ARBA00008791"/>
    </source>
</evidence>
<dbReference type="SUPFAM" id="SSF52402">
    <property type="entry name" value="Adenine nucleotide alpha hydrolases-like"/>
    <property type="match status" value="2"/>
</dbReference>
<protein>
    <submittedName>
        <fullName evidence="3">Universal stress protein</fullName>
    </submittedName>
</protein>
<dbReference type="KEGG" id="slk:SLUN_35335"/>
<dbReference type="EMBL" id="CP026304">
    <property type="protein sequence ID" value="AVZ77824.1"/>
    <property type="molecule type" value="Genomic_DNA"/>
</dbReference>
<dbReference type="PANTHER" id="PTHR46268:SF6">
    <property type="entry name" value="UNIVERSAL STRESS PROTEIN UP12"/>
    <property type="match status" value="1"/>
</dbReference>
<dbReference type="AlphaFoldDB" id="A0A2R4TFE0"/>
<comment type="similarity">
    <text evidence="1">Belongs to the universal stress protein A family.</text>
</comment>
<feature type="domain" description="UspA" evidence="2">
    <location>
        <begin position="2"/>
        <end position="132"/>
    </location>
</feature>